<feature type="transmembrane region" description="Helical" evidence="1">
    <location>
        <begin position="49"/>
        <end position="70"/>
    </location>
</feature>
<keyword evidence="1" id="KW-0812">Transmembrane</keyword>
<protein>
    <submittedName>
        <fullName evidence="2">Uncharacterized protein</fullName>
    </submittedName>
</protein>
<gene>
    <name evidence="2" type="ORF">NCTC10295_00546</name>
</gene>
<dbReference type="EMBL" id="UGQS01000001">
    <property type="protein sequence ID" value="STZ75793.1"/>
    <property type="molecule type" value="Genomic_DNA"/>
</dbReference>
<proteinExistence type="predicted"/>
<dbReference type="AlphaFoldDB" id="A0A378UGA8"/>
<evidence type="ECO:0000313" key="2">
    <source>
        <dbReference type="EMBL" id="STZ75793.1"/>
    </source>
</evidence>
<organism evidence="2 3">
    <name type="scientific">Bergeriella denitrificans</name>
    <name type="common">Neisseria denitrificans</name>
    <dbReference type="NCBI Taxonomy" id="494"/>
    <lineage>
        <taxon>Bacteria</taxon>
        <taxon>Pseudomonadati</taxon>
        <taxon>Pseudomonadota</taxon>
        <taxon>Betaproteobacteria</taxon>
        <taxon>Neisseriales</taxon>
        <taxon>Neisseriaceae</taxon>
        <taxon>Bergeriella</taxon>
    </lineage>
</organism>
<feature type="transmembrane region" description="Helical" evidence="1">
    <location>
        <begin position="12"/>
        <end position="37"/>
    </location>
</feature>
<dbReference type="RefSeq" id="WP_066077646.1">
    <property type="nucleotide sequence ID" value="NZ_CP181246.1"/>
</dbReference>
<reference evidence="2 3" key="1">
    <citation type="submission" date="2018-06" db="EMBL/GenBank/DDBJ databases">
        <authorList>
            <consortium name="Pathogen Informatics"/>
            <person name="Doyle S."/>
        </authorList>
    </citation>
    <scope>NUCLEOTIDE SEQUENCE [LARGE SCALE GENOMIC DNA]</scope>
    <source>
        <strain evidence="2 3">NCTC10295</strain>
    </source>
</reference>
<keyword evidence="1" id="KW-0472">Membrane</keyword>
<dbReference type="Proteomes" id="UP000254651">
    <property type="component" value="Unassembled WGS sequence"/>
</dbReference>
<name>A0A378UGA8_BERDE</name>
<evidence type="ECO:0000256" key="1">
    <source>
        <dbReference type="SAM" id="Phobius"/>
    </source>
</evidence>
<keyword evidence="3" id="KW-1185">Reference proteome</keyword>
<evidence type="ECO:0000313" key="3">
    <source>
        <dbReference type="Proteomes" id="UP000254651"/>
    </source>
</evidence>
<keyword evidence="1" id="KW-1133">Transmembrane helix</keyword>
<accession>A0A378UGA8</accession>
<sequence length="77" mass="8279">MNPHQKIQAATRYAFTCIGLMLLAFLVYVLASIVPLGLTAAQQLALIRLSLYAVAVLAVAGGAFSLRVAVLRKHLEK</sequence>